<dbReference type="FunFam" id="3.40.50.2300:FF:000002">
    <property type="entry name" value="DNA-binding response regulator PhoP"/>
    <property type="match status" value="1"/>
</dbReference>
<accession>A0AAX3M0R9</accession>
<dbReference type="Gene3D" id="1.10.10.10">
    <property type="entry name" value="Winged helix-like DNA-binding domain superfamily/Winged helix DNA-binding domain"/>
    <property type="match status" value="1"/>
</dbReference>
<dbReference type="GO" id="GO:0005829">
    <property type="term" value="C:cytosol"/>
    <property type="evidence" value="ECO:0007669"/>
    <property type="project" value="TreeGrafter"/>
</dbReference>
<evidence type="ECO:0000256" key="5">
    <source>
        <dbReference type="ARBA" id="ARBA00023163"/>
    </source>
</evidence>
<keyword evidence="11" id="KW-1185">Reference proteome</keyword>
<dbReference type="SMART" id="SM00448">
    <property type="entry name" value="REC"/>
    <property type="match status" value="1"/>
</dbReference>
<dbReference type="RefSeq" id="WP_273614201.1">
    <property type="nucleotide sequence ID" value="NZ_CP117416.1"/>
</dbReference>
<dbReference type="InterPro" id="IPR016032">
    <property type="entry name" value="Sig_transdc_resp-reg_C-effctor"/>
</dbReference>
<evidence type="ECO:0000256" key="1">
    <source>
        <dbReference type="ARBA" id="ARBA00022553"/>
    </source>
</evidence>
<dbReference type="InterPro" id="IPR001789">
    <property type="entry name" value="Sig_transdc_resp-reg_receiver"/>
</dbReference>
<dbReference type="InterPro" id="IPR011006">
    <property type="entry name" value="CheY-like_superfamily"/>
</dbReference>
<gene>
    <name evidence="10" type="ORF">PQ456_22355</name>
</gene>
<evidence type="ECO:0000256" key="2">
    <source>
        <dbReference type="ARBA" id="ARBA00023012"/>
    </source>
</evidence>
<evidence type="ECO:0000256" key="4">
    <source>
        <dbReference type="ARBA" id="ARBA00023125"/>
    </source>
</evidence>
<feature type="domain" description="Response regulatory" evidence="8">
    <location>
        <begin position="2"/>
        <end position="116"/>
    </location>
</feature>
<sequence length="226" mass="25501">MRILIVEDEQHLAEALTQILKKNHYSVDAVHDGRTGLDYAQSGIYDLLLLDIMMPEMDGISVLKTLRQQGVATPVILLTAKGEITDKVIGLDYGADDYIAKPFSSEELLARIRAALRRKGEVLPEDGLRFGDIQLNTANLKLSVNGKEMKLNLKENELLELLITRKQGVTSKEQIIEKLWGFDSDVEYNNVEVYISFLRKKLNFLHSQVKINTIRGVGYVLEEVTS</sequence>
<keyword evidence="1 6" id="KW-0597">Phosphoprotein</keyword>
<dbReference type="InterPro" id="IPR001867">
    <property type="entry name" value="OmpR/PhoB-type_DNA-bd"/>
</dbReference>
<keyword evidence="4 7" id="KW-0238">DNA-binding</keyword>
<dbReference type="AlphaFoldDB" id="A0AAX3M0R9"/>
<dbReference type="Pfam" id="PF00486">
    <property type="entry name" value="Trans_reg_C"/>
    <property type="match status" value="1"/>
</dbReference>
<name>A0AAX3M0R9_9BACL</name>
<protein>
    <submittedName>
        <fullName evidence="10">Response regulator transcription factor</fullName>
    </submittedName>
</protein>
<dbReference type="GO" id="GO:0000156">
    <property type="term" value="F:phosphorelay response regulator activity"/>
    <property type="evidence" value="ECO:0007669"/>
    <property type="project" value="TreeGrafter"/>
</dbReference>
<evidence type="ECO:0000313" key="11">
    <source>
        <dbReference type="Proteomes" id="UP001220509"/>
    </source>
</evidence>
<evidence type="ECO:0000256" key="3">
    <source>
        <dbReference type="ARBA" id="ARBA00023015"/>
    </source>
</evidence>
<dbReference type="GO" id="GO:0032993">
    <property type="term" value="C:protein-DNA complex"/>
    <property type="evidence" value="ECO:0007669"/>
    <property type="project" value="TreeGrafter"/>
</dbReference>
<dbReference type="PROSITE" id="PS50110">
    <property type="entry name" value="RESPONSE_REGULATORY"/>
    <property type="match status" value="1"/>
</dbReference>
<dbReference type="InterPro" id="IPR036388">
    <property type="entry name" value="WH-like_DNA-bd_sf"/>
</dbReference>
<feature type="DNA-binding region" description="OmpR/PhoB-type" evidence="7">
    <location>
        <begin position="125"/>
        <end position="223"/>
    </location>
</feature>
<evidence type="ECO:0000259" key="9">
    <source>
        <dbReference type="PROSITE" id="PS51755"/>
    </source>
</evidence>
<dbReference type="Pfam" id="PF00072">
    <property type="entry name" value="Response_reg"/>
    <property type="match status" value="1"/>
</dbReference>
<dbReference type="SUPFAM" id="SSF46894">
    <property type="entry name" value="C-terminal effector domain of the bipartite response regulators"/>
    <property type="match status" value="1"/>
</dbReference>
<evidence type="ECO:0000313" key="10">
    <source>
        <dbReference type="EMBL" id="WCT55854.1"/>
    </source>
</evidence>
<dbReference type="PANTHER" id="PTHR48111:SF22">
    <property type="entry name" value="REGULATOR OF RPOS"/>
    <property type="match status" value="1"/>
</dbReference>
<dbReference type="PANTHER" id="PTHR48111">
    <property type="entry name" value="REGULATOR OF RPOS"/>
    <property type="match status" value="1"/>
</dbReference>
<evidence type="ECO:0000256" key="6">
    <source>
        <dbReference type="PROSITE-ProRule" id="PRU00169"/>
    </source>
</evidence>
<dbReference type="GO" id="GO:0006355">
    <property type="term" value="P:regulation of DNA-templated transcription"/>
    <property type="evidence" value="ECO:0007669"/>
    <property type="project" value="InterPro"/>
</dbReference>
<dbReference type="SUPFAM" id="SSF52172">
    <property type="entry name" value="CheY-like"/>
    <property type="match status" value="1"/>
</dbReference>
<evidence type="ECO:0000256" key="7">
    <source>
        <dbReference type="PROSITE-ProRule" id="PRU01091"/>
    </source>
</evidence>
<reference evidence="10 11" key="1">
    <citation type="submission" date="2023-02" db="EMBL/GenBank/DDBJ databases">
        <title>Genome sequence of Paenibacillus kyungheensis KACC 18744.</title>
        <authorList>
            <person name="Kim S."/>
            <person name="Heo J."/>
            <person name="Kwon S.-W."/>
        </authorList>
    </citation>
    <scope>NUCLEOTIDE SEQUENCE [LARGE SCALE GENOMIC DNA]</scope>
    <source>
        <strain evidence="10 11">KACC 18744</strain>
    </source>
</reference>
<dbReference type="SMART" id="SM00862">
    <property type="entry name" value="Trans_reg_C"/>
    <property type="match status" value="1"/>
</dbReference>
<dbReference type="PROSITE" id="PS51755">
    <property type="entry name" value="OMPR_PHOB"/>
    <property type="match status" value="1"/>
</dbReference>
<keyword evidence="3" id="KW-0805">Transcription regulation</keyword>
<feature type="modified residue" description="4-aspartylphosphate" evidence="6">
    <location>
        <position position="51"/>
    </location>
</feature>
<dbReference type="Gene3D" id="6.10.250.690">
    <property type="match status" value="1"/>
</dbReference>
<evidence type="ECO:0000259" key="8">
    <source>
        <dbReference type="PROSITE" id="PS50110"/>
    </source>
</evidence>
<dbReference type="Gene3D" id="3.40.50.2300">
    <property type="match status" value="1"/>
</dbReference>
<keyword evidence="2" id="KW-0902">Two-component regulatory system</keyword>
<organism evidence="10 11">
    <name type="scientific">Paenibacillus kyungheensis</name>
    <dbReference type="NCBI Taxonomy" id="1452732"/>
    <lineage>
        <taxon>Bacteria</taxon>
        <taxon>Bacillati</taxon>
        <taxon>Bacillota</taxon>
        <taxon>Bacilli</taxon>
        <taxon>Bacillales</taxon>
        <taxon>Paenibacillaceae</taxon>
        <taxon>Paenibacillus</taxon>
    </lineage>
</organism>
<dbReference type="Proteomes" id="UP001220509">
    <property type="component" value="Chromosome"/>
</dbReference>
<dbReference type="InterPro" id="IPR039420">
    <property type="entry name" value="WalR-like"/>
</dbReference>
<keyword evidence="5" id="KW-0804">Transcription</keyword>
<feature type="domain" description="OmpR/PhoB-type" evidence="9">
    <location>
        <begin position="125"/>
        <end position="223"/>
    </location>
</feature>
<dbReference type="CDD" id="cd00383">
    <property type="entry name" value="trans_reg_C"/>
    <property type="match status" value="1"/>
</dbReference>
<dbReference type="GO" id="GO:0000976">
    <property type="term" value="F:transcription cis-regulatory region binding"/>
    <property type="evidence" value="ECO:0007669"/>
    <property type="project" value="TreeGrafter"/>
</dbReference>
<dbReference type="CDD" id="cd17625">
    <property type="entry name" value="REC_OmpR_DrrD-like"/>
    <property type="match status" value="1"/>
</dbReference>
<proteinExistence type="predicted"/>
<dbReference type="KEGG" id="pka:PQ456_22355"/>
<dbReference type="EMBL" id="CP117416">
    <property type="protein sequence ID" value="WCT55854.1"/>
    <property type="molecule type" value="Genomic_DNA"/>
</dbReference>